<dbReference type="EMBL" id="CAJOAY010012397">
    <property type="protein sequence ID" value="CAF4251151.1"/>
    <property type="molecule type" value="Genomic_DNA"/>
</dbReference>
<dbReference type="Proteomes" id="UP000663881">
    <property type="component" value="Unassembled WGS sequence"/>
</dbReference>
<name>A0A820EN00_9BILA</name>
<evidence type="ECO:0000313" key="2">
    <source>
        <dbReference type="Proteomes" id="UP000663881"/>
    </source>
</evidence>
<comment type="caution">
    <text evidence="1">The sequence shown here is derived from an EMBL/GenBank/DDBJ whole genome shotgun (WGS) entry which is preliminary data.</text>
</comment>
<reference evidence="1" key="1">
    <citation type="submission" date="2021-02" db="EMBL/GenBank/DDBJ databases">
        <authorList>
            <person name="Nowell W R."/>
        </authorList>
    </citation>
    <scope>NUCLEOTIDE SEQUENCE</scope>
</reference>
<feature type="non-terminal residue" evidence="1">
    <location>
        <position position="1"/>
    </location>
</feature>
<gene>
    <name evidence="1" type="ORF">OKA104_LOCUS43606</name>
</gene>
<accession>A0A820EN00</accession>
<proteinExistence type="predicted"/>
<dbReference type="AlphaFoldDB" id="A0A820EN00"/>
<evidence type="ECO:0000313" key="1">
    <source>
        <dbReference type="EMBL" id="CAF4251151.1"/>
    </source>
</evidence>
<organism evidence="1 2">
    <name type="scientific">Adineta steineri</name>
    <dbReference type="NCBI Taxonomy" id="433720"/>
    <lineage>
        <taxon>Eukaryota</taxon>
        <taxon>Metazoa</taxon>
        <taxon>Spiralia</taxon>
        <taxon>Gnathifera</taxon>
        <taxon>Rotifera</taxon>
        <taxon>Eurotatoria</taxon>
        <taxon>Bdelloidea</taxon>
        <taxon>Adinetida</taxon>
        <taxon>Adinetidae</taxon>
        <taxon>Adineta</taxon>
    </lineage>
</organism>
<protein>
    <submittedName>
        <fullName evidence="1">Uncharacterized protein</fullName>
    </submittedName>
</protein>
<sequence length="52" mass="5841">VPLSHICVAKNGKHTACDEQHELITHIELFDEHACVLLSHLSYIEHKIPAAQ</sequence>